<feature type="compositionally biased region" description="Basic and acidic residues" evidence="1">
    <location>
        <begin position="410"/>
        <end position="427"/>
    </location>
</feature>
<feature type="region of interest" description="Disordered" evidence="1">
    <location>
        <begin position="308"/>
        <end position="616"/>
    </location>
</feature>
<feature type="region of interest" description="Disordered" evidence="1">
    <location>
        <begin position="1100"/>
        <end position="1129"/>
    </location>
</feature>
<feature type="compositionally biased region" description="Basic residues" evidence="1">
    <location>
        <begin position="451"/>
        <end position="465"/>
    </location>
</feature>
<feature type="region of interest" description="Disordered" evidence="1">
    <location>
        <begin position="253"/>
        <end position="280"/>
    </location>
</feature>
<feature type="compositionally biased region" description="Acidic residues" evidence="1">
    <location>
        <begin position="434"/>
        <end position="443"/>
    </location>
</feature>
<gene>
    <name evidence="2" type="ORF">AK812_SmicGene3263</name>
</gene>
<feature type="compositionally biased region" description="Basic residues" evidence="1">
    <location>
        <begin position="1111"/>
        <end position="1127"/>
    </location>
</feature>
<feature type="compositionally biased region" description="Basic and acidic residues" evidence="1">
    <location>
        <begin position="371"/>
        <end position="388"/>
    </location>
</feature>
<dbReference type="Proteomes" id="UP000186817">
    <property type="component" value="Unassembled WGS sequence"/>
</dbReference>
<keyword evidence="3" id="KW-1185">Reference proteome</keyword>
<dbReference type="OrthoDB" id="430063at2759"/>
<accession>A0A1Q9EZC2</accession>
<feature type="compositionally biased region" description="Low complexity" evidence="1">
    <location>
        <begin position="593"/>
        <end position="607"/>
    </location>
</feature>
<protein>
    <submittedName>
        <fullName evidence="2">Uncharacterized protein</fullName>
    </submittedName>
</protein>
<evidence type="ECO:0000313" key="2">
    <source>
        <dbReference type="EMBL" id="OLQ12733.1"/>
    </source>
</evidence>
<organism evidence="2 3">
    <name type="scientific">Symbiodinium microadriaticum</name>
    <name type="common">Dinoflagellate</name>
    <name type="synonym">Zooxanthella microadriatica</name>
    <dbReference type="NCBI Taxonomy" id="2951"/>
    <lineage>
        <taxon>Eukaryota</taxon>
        <taxon>Sar</taxon>
        <taxon>Alveolata</taxon>
        <taxon>Dinophyceae</taxon>
        <taxon>Suessiales</taxon>
        <taxon>Symbiodiniaceae</taxon>
        <taxon>Symbiodinium</taxon>
    </lineage>
</organism>
<feature type="compositionally biased region" description="Basic residues" evidence="1">
    <location>
        <begin position="571"/>
        <end position="592"/>
    </location>
</feature>
<reference evidence="2 3" key="1">
    <citation type="submission" date="2016-02" db="EMBL/GenBank/DDBJ databases">
        <title>Genome analysis of coral dinoflagellate symbionts highlights evolutionary adaptations to a symbiotic lifestyle.</title>
        <authorList>
            <person name="Aranda M."/>
            <person name="Li Y."/>
            <person name="Liew Y.J."/>
            <person name="Baumgarten S."/>
            <person name="Simakov O."/>
            <person name="Wilson M."/>
            <person name="Piel J."/>
            <person name="Ashoor H."/>
            <person name="Bougouffa S."/>
            <person name="Bajic V.B."/>
            <person name="Ryu T."/>
            <person name="Ravasi T."/>
            <person name="Bayer T."/>
            <person name="Micklem G."/>
            <person name="Kim H."/>
            <person name="Bhak J."/>
            <person name="Lajeunesse T.C."/>
            <person name="Voolstra C.R."/>
        </authorList>
    </citation>
    <scope>NUCLEOTIDE SEQUENCE [LARGE SCALE GENOMIC DNA]</scope>
    <source>
        <strain evidence="2 3">CCMP2467</strain>
    </source>
</reference>
<evidence type="ECO:0000256" key="1">
    <source>
        <dbReference type="SAM" id="MobiDB-lite"/>
    </source>
</evidence>
<sequence>MGKKCSTLKHAVLLPHEIAGAIYDFGSGYFERLLTGGDEALVLTQLPTTKVNLWSIGEPQGQAIAYCSTAEDAEEEAKDPELTSLDEFLTAHGTTPITTIPFFNNCRIFPDPMHIIYLATVPDLAIALLLDWTDTNRLIGEDMVRLMKRMALKLHPLVCGTRAIDHYALHVSFSYLLIHSLSATTEQRTPVAAVVDSYSSVTGLSFTDKVIGRGKDSYNLEFMFCQDLDEFEVHVKSLYDLMRLMKAAGVPIPDPRAGRDENEDSMYEGGEEEEDEFEDDPVLEKEMQALVSVEPPQKLRRMDAGGCGTTEGKELGATSAGGIDNQETQVHPWPHDRQPSFDGVSRALSFDDCQSTGSRGSGYWYLPETPKGFKEDAPQEAPTPHEQEEQQQQQQQQKRKDEVETTAPKAKQEGEMVADEPKEEKGEAPTLDECKEEMEEQQDEPLVTVGRSRRRAKRCRRKHAKAAGTATAEEVPGPWESTSRPGAEVAATTMPPKPECMKEIKASLSPQEQSGQGEPELEAESQEHEEEDAADHHDDAAQSQCDDDEGSEEEQEEDEEAEEQDDDKPMKRPSARKPAVKAKASAKGKAKAQAKQPGRPKAGPKASAKGKAKAKAKGCARAKAKATCDPKQEEKALKSRKSCAYHRAKREAENAGMTTEEAIDIARTALANHAQDREVGLPVFVFGYNWLVLLLTWTSNIDLEMQIEMLELFSGRGIQDEPLAATIRAYPRDFAKQVLSLWDEERASTQPRLSMRQKVHVSSSATDRELFEGLEVGDCWPDAQMISVWAYLYKNKHLTIPQTWQSTMAKLNSELLDSAPRLPWCYMTILFVLKLVMLRINRYFKPNKKGALKCSEQAMALLNTPGEKIREMLLQHGDFRGVEVQLTKESEQLAQNDTKGGWYSEQAMAQEGYTEYHGNQYHQECIRANLSIMIKNSIRWATARGLTRTNEVHGMEEYKIPLKEEFLFRSSEKQTAKQTGTFEVQAKDANGTLFANSVTESKALQNNGRNTTDVNHARTAMATSAGNAKEKLAGELEPKTKELDEKNKELLKFQTDAVLDAGTPPKRSTKESLLKCYASCTRLDLAINALMVRARNLKLGTPKAKASPKSGGKKGKTPKSSSAKRKSVHADVHLQRLAGGNLAMPPNFGIYLDAESAKGASHMAGLVCKIGAGQRQLDMLYKISSAGQSKTNASRNLHRLIHREGVTLPLEISMVQIPVRKWRPSVKKVMVYYPCIYPSTWMSYLLEKQSYLILGGVDLQEPSKWQSALSDFWMQFVLYDQHHIMNKPGAPPRTHTVPLYLHGDEGRGKYKLPIMVEAVQPHTYTTRFLFSVVPAELYWKDETLDALNGYLCTDLTKLFKDGITALRLQLV</sequence>
<feature type="compositionally biased region" description="Acidic residues" evidence="1">
    <location>
        <begin position="261"/>
        <end position="280"/>
    </location>
</feature>
<proteinExistence type="predicted"/>
<feature type="compositionally biased region" description="Acidic residues" evidence="1">
    <location>
        <begin position="519"/>
        <end position="533"/>
    </location>
</feature>
<dbReference type="EMBL" id="LSRX01000038">
    <property type="protein sequence ID" value="OLQ12733.1"/>
    <property type="molecule type" value="Genomic_DNA"/>
</dbReference>
<name>A0A1Q9EZC2_SYMMI</name>
<evidence type="ECO:0000313" key="3">
    <source>
        <dbReference type="Proteomes" id="UP000186817"/>
    </source>
</evidence>
<comment type="caution">
    <text evidence="2">The sequence shown here is derived from an EMBL/GenBank/DDBJ whole genome shotgun (WGS) entry which is preliminary data.</text>
</comment>
<feature type="compositionally biased region" description="Acidic residues" evidence="1">
    <location>
        <begin position="545"/>
        <end position="566"/>
    </location>
</feature>